<feature type="domain" description="Response regulatory" evidence="12">
    <location>
        <begin position="2119"/>
        <end position="2235"/>
    </location>
</feature>
<dbReference type="SMART" id="SM00304">
    <property type="entry name" value="HAMP"/>
    <property type="match status" value="16"/>
</dbReference>
<dbReference type="InterPro" id="IPR004358">
    <property type="entry name" value="Sig_transdc_His_kin-like_C"/>
</dbReference>
<dbReference type="Pfam" id="PF00072">
    <property type="entry name" value="Response_reg"/>
    <property type="match status" value="3"/>
</dbReference>
<dbReference type="InterPro" id="IPR003661">
    <property type="entry name" value="HisK_dim/P_dom"/>
</dbReference>
<dbReference type="CDD" id="cd17546">
    <property type="entry name" value="REC_hyHK_CKI1_RcsC-like"/>
    <property type="match status" value="1"/>
</dbReference>
<dbReference type="Gene3D" id="1.20.120.1530">
    <property type="match status" value="9"/>
</dbReference>
<dbReference type="RefSeq" id="WP_310260109.1">
    <property type="nucleotide sequence ID" value="NZ_JAVDXU010000001.1"/>
</dbReference>
<evidence type="ECO:0000256" key="9">
    <source>
        <dbReference type="SAM" id="Coils"/>
    </source>
</evidence>
<dbReference type="Gene3D" id="3.30.565.10">
    <property type="entry name" value="Histidine kinase-like ATPase, C-terminal domain"/>
    <property type="match status" value="1"/>
</dbReference>
<dbReference type="Proteomes" id="UP001180453">
    <property type="component" value="Unassembled WGS sequence"/>
</dbReference>
<dbReference type="SUPFAM" id="SSF55781">
    <property type="entry name" value="GAF domain-like"/>
    <property type="match status" value="1"/>
</dbReference>
<evidence type="ECO:0000256" key="1">
    <source>
        <dbReference type="ARBA" id="ARBA00000085"/>
    </source>
</evidence>
<dbReference type="PROSITE" id="PS50110">
    <property type="entry name" value="RESPONSE_REGULATORY"/>
    <property type="match status" value="3"/>
</dbReference>
<organism evidence="14 15">
    <name type="scientific">Roseateles saccharophilus</name>
    <name type="common">Pseudomonas saccharophila</name>
    <dbReference type="NCBI Taxonomy" id="304"/>
    <lineage>
        <taxon>Bacteria</taxon>
        <taxon>Pseudomonadati</taxon>
        <taxon>Pseudomonadota</taxon>
        <taxon>Betaproteobacteria</taxon>
        <taxon>Burkholderiales</taxon>
        <taxon>Sphaerotilaceae</taxon>
        <taxon>Roseateles</taxon>
    </lineage>
</organism>
<keyword evidence="4 8" id="KW-0597">Phosphoprotein</keyword>
<feature type="modified residue" description="4-aspartylphosphate" evidence="8">
    <location>
        <position position="2315"/>
    </location>
</feature>
<dbReference type="Pfam" id="PF00512">
    <property type="entry name" value="HisKA"/>
    <property type="match status" value="1"/>
</dbReference>
<dbReference type="InterPro" id="IPR029016">
    <property type="entry name" value="GAF-like_dom_sf"/>
</dbReference>
<dbReference type="PANTHER" id="PTHR45339:SF1">
    <property type="entry name" value="HYBRID SIGNAL TRANSDUCTION HISTIDINE KINASE J"/>
    <property type="match status" value="1"/>
</dbReference>
<feature type="domain" description="HAMP" evidence="13">
    <location>
        <begin position="1326"/>
        <end position="1378"/>
    </location>
</feature>
<evidence type="ECO:0000256" key="4">
    <source>
        <dbReference type="ARBA" id="ARBA00022553"/>
    </source>
</evidence>
<evidence type="ECO:0000256" key="10">
    <source>
        <dbReference type="SAM" id="MobiDB-lite"/>
    </source>
</evidence>
<evidence type="ECO:0000256" key="3">
    <source>
        <dbReference type="ARBA" id="ARBA00012438"/>
    </source>
</evidence>
<dbReference type="PROSITE" id="PS50109">
    <property type="entry name" value="HIS_KIN"/>
    <property type="match status" value="1"/>
</dbReference>
<accession>A0ABU1YFY6</accession>
<proteinExistence type="predicted"/>
<dbReference type="InterPro" id="IPR005467">
    <property type="entry name" value="His_kinase_dom"/>
</dbReference>
<feature type="domain" description="HAMP" evidence="13">
    <location>
        <begin position="958"/>
        <end position="1010"/>
    </location>
</feature>
<dbReference type="Gene3D" id="1.10.287.950">
    <property type="entry name" value="Methyl-accepting chemotaxis protein"/>
    <property type="match status" value="1"/>
</dbReference>
<protein>
    <recommendedName>
        <fullName evidence="3">histidine kinase</fullName>
        <ecNumber evidence="3">2.7.13.3</ecNumber>
    </recommendedName>
</protein>
<feature type="domain" description="HAMP" evidence="13">
    <location>
        <begin position="1050"/>
        <end position="1102"/>
    </location>
</feature>
<evidence type="ECO:0000256" key="6">
    <source>
        <dbReference type="ARBA" id="ARBA00022777"/>
    </source>
</evidence>
<feature type="domain" description="HAMP" evidence="13">
    <location>
        <begin position="222"/>
        <end position="274"/>
    </location>
</feature>
<dbReference type="SUPFAM" id="SSF55874">
    <property type="entry name" value="ATPase domain of HSP90 chaperone/DNA topoisomerase II/histidine kinase"/>
    <property type="match status" value="1"/>
</dbReference>
<dbReference type="SMART" id="SM00448">
    <property type="entry name" value="REC"/>
    <property type="match status" value="3"/>
</dbReference>
<dbReference type="SUPFAM" id="SSF52172">
    <property type="entry name" value="CheY-like"/>
    <property type="match status" value="3"/>
</dbReference>
<dbReference type="InterPro" id="IPR036097">
    <property type="entry name" value="HisK_dim/P_sf"/>
</dbReference>
<evidence type="ECO:0000313" key="14">
    <source>
        <dbReference type="EMBL" id="MDR7267765.1"/>
    </source>
</evidence>
<evidence type="ECO:0000256" key="7">
    <source>
        <dbReference type="ARBA" id="ARBA00023012"/>
    </source>
</evidence>
<feature type="domain" description="HAMP" evidence="13">
    <location>
        <begin position="774"/>
        <end position="826"/>
    </location>
</feature>
<feature type="domain" description="HAMP" evidence="13">
    <location>
        <begin position="1418"/>
        <end position="1470"/>
    </location>
</feature>
<feature type="domain" description="HAMP" evidence="13">
    <location>
        <begin position="1234"/>
        <end position="1286"/>
    </location>
</feature>
<dbReference type="InterPro" id="IPR036890">
    <property type="entry name" value="HATPase_C_sf"/>
</dbReference>
<dbReference type="InterPro" id="IPR011006">
    <property type="entry name" value="CheY-like_superfamily"/>
</dbReference>
<feature type="domain" description="HAMP" evidence="13">
    <location>
        <begin position="406"/>
        <end position="458"/>
    </location>
</feature>
<feature type="modified residue" description="4-aspartylphosphate" evidence="8">
    <location>
        <position position="2168"/>
    </location>
</feature>
<feature type="domain" description="HAMP" evidence="13">
    <location>
        <begin position="866"/>
        <end position="918"/>
    </location>
</feature>
<keyword evidence="9" id="KW-0175">Coiled coil</keyword>
<evidence type="ECO:0000259" key="13">
    <source>
        <dbReference type="PROSITE" id="PS50885"/>
    </source>
</evidence>
<feature type="domain" description="HAMP" evidence="13">
    <location>
        <begin position="682"/>
        <end position="734"/>
    </location>
</feature>
<dbReference type="PRINTS" id="PR00344">
    <property type="entry name" value="BCTRLSENSOR"/>
</dbReference>
<feature type="domain" description="HAMP" evidence="13">
    <location>
        <begin position="498"/>
        <end position="550"/>
    </location>
</feature>
<dbReference type="InterPro" id="IPR001789">
    <property type="entry name" value="Sig_transdc_resp-reg_receiver"/>
</dbReference>
<dbReference type="Pfam" id="PF02518">
    <property type="entry name" value="HATPase_c"/>
    <property type="match status" value="1"/>
</dbReference>
<dbReference type="CDD" id="cd00082">
    <property type="entry name" value="HisKA"/>
    <property type="match status" value="1"/>
</dbReference>
<feature type="domain" description="Response regulatory" evidence="12">
    <location>
        <begin position="2265"/>
        <end position="2382"/>
    </location>
</feature>
<dbReference type="SUPFAM" id="SSF47384">
    <property type="entry name" value="Homodimeric domain of signal transducing histidine kinase"/>
    <property type="match status" value="1"/>
</dbReference>
<dbReference type="InterPro" id="IPR003018">
    <property type="entry name" value="GAF"/>
</dbReference>
<dbReference type="InterPro" id="IPR003660">
    <property type="entry name" value="HAMP_dom"/>
</dbReference>
<dbReference type="EC" id="2.7.13.3" evidence="3"/>
<dbReference type="CDD" id="cd16922">
    <property type="entry name" value="HATPase_EvgS-ArcB-TorS-like"/>
    <property type="match status" value="1"/>
</dbReference>
<keyword evidence="7" id="KW-0902">Two-component regulatory system</keyword>
<dbReference type="Pfam" id="PF18947">
    <property type="entry name" value="HAMP_2"/>
    <property type="match status" value="2"/>
</dbReference>
<feature type="domain" description="HAMP" evidence="13">
    <location>
        <begin position="1142"/>
        <end position="1194"/>
    </location>
</feature>
<dbReference type="PROSITE" id="PS50885">
    <property type="entry name" value="HAMP"/>
    <property type="match status" value="15"/>
</dbReference>
<keyword evidence="15" id="KW-1185">Reference proteome</keyword>
<dbReference type="SMART" id="SM00388">
    <property type="entry name" value="HisKA"/>
    <property type="match status" value="1"/>
</dbReference>
<evidence type="ECO:0000259" key="12">
    <source>
        <dbReference type="PROSITE" id="PS50110"/>
    </source>
</evidence>
<comment type="catalytic activity">
    <reaction evidence="1">
        <text>ATP + protein L-histidine = ADP + protein N-phospho-L-histidine.</text>
        <dbReference type="EC" id="2.7.13.3"/>
    </reaction>
</comment>
<evidence type="ECO:0000256" key="5">
    <source>
        <dbReference type="ARBA" id="ARBA00022679"/>
    </source>
</evidence>
<keyword evidence="5" id="KW-0808">Transferase</keyword>
<gene>
    <name evidence="14" type="ORF">J2X20_000394</name>
</gene>
<dbReference type="SUPFAM" id="SSF58104">
    <property type="entry name" value="Methyl-accepting chemotaxis protein (MCP) signaling domain"/>
    <property type="match status" value="4"/>
</dbReference>
<dbReference type="PANTHER" id="PTHR45339">
    <property type="entry name" value="HYBRID SIGNAL TRANSDUCTION HISTIDINE KINASE J"/>
    <property type="match status" value="1"/>
</dbReference>
<dbReference type="InterPro" id="IPR003594">
    <property type="entry name" value="HATPase_dom"/>
</dbReference>
<keyword evidence="6" id="KW-0418">Kinase</keyword>
<dbReference type="SMART" id="SM00387">
    <property type="entry name" value="HATPase_c"/>
    <property type="match status" value="1"/>
</dbReference>
<feature type="domain" description="HAMP" evidence="13">
    <location>
        <begin position="125"/>
        <end position="182"/>
    </location>
</feature>
<feature type="domain" description="Response regulatory" evidence="12">
    <location>
        <begin position="1996"/>
        <end position="2110"/>
    </location>
</feature>
<dbReference type="SUPFAM" id="SSF158472">
    <property type="entry name" value="HAMP domain-like"/>
    <property type="match status" value="1"/>
</dbReference>
<dbReference type="Gene3D" id="3.30.450.40">
    <property type="match status" value="1"/>
</dbReference>
<feature type="domain" description="HAMP" evidence="13">
    <location>
        <begin position="314"/>
        <end position="366"/>
    </location>
</feature>
<reference evidence="14 15" key="1">
    <citation type="submission" date="2023-07" db="EMBL/GenBank/DDBJ databases">
        <title>Sorghum-associated microbial communities from plants grown in Nebraska, USA.</title>
        <authorList>
            <person name="Schachtman D."/>
        </authorList>
    </citation>
    <scope>NUCLEOTIDE SEQUENCE [LARGE SCALE GENOMIC DNA]</scope>
    <source>
        <strain evidence="14 15">BE314</strain>
    </source>
</reference>
<dbReference type="Pfam" id="PF13185">
    <property type="entry name" value="GAF_2"/>
    <property type="match status" value="1"/>
</dbReference>
<sequence length="2384" mass="255252">MSVDIAQQPRRKRVSAKAVAPAAAGNGSDTGQELNATRSRQVLAALSAFRDGDFSIRLPNDWDGIDGQIAAAFNQITAQEARIAAEVARLSATVGKEGRLKHRMSLPGSLGSWATKVDSINTLLDDLVRPTAEIARTIGAVAKGDLGQSMELEVDGRELKGEFLRSAKLVNTMIDQLSVFTSEVTRVAREVGTEGKLGGQAQVKGVSGVWKDLTDSVNQMAGNLTAQVRNIADVTIAVANGDLSKKITVDVRGEILQLKEATNTMVDQLRSFASEVTRVAREVGTDGRLGGQAVVPGVAGTWKDLTDSVNAMATNLTAQVRNIATVTTAVARGDLSRKITVDVKGEILELKETINTMVDQLNGFSSEVTRVAREVGTEGKLGGQAQVKGVSGTWKDLTDNVNSMASNLTGQVRNIADVATAVANGDLSKKITVEVKGEILALKNTMNTMVDQLNGFAGEVSRVAREVGTDGKLGGQAQVPGVAGTWKDLTDNVNFMASNLTGQVRNIAEVTTAVANGDLSKKITVDVRGEILELKNTINTMVDQLNGFASEVTRVAREVGTDGKLGGQAQGRGVAGIWKDLTDSVNAMATNLTAQVRNIADVTTAVANGDLSKKITVDVRGEILELKNTINTMVDQLNGFAGEVSRVAREVGTEGKLGGQAQVPGVAGTWKDLTDNVNSMASNLTGQVRNIADVATAVAGGDLSKKITVDVKGEILELKNTLNTMVDQLNGFASEVSRVAREVGTDGKLGGQAQVPGVAGTWKDLTDNVNFMASNLTGQVRNIADVATAVASGDLSKKITVEVKGEILALKNTLNTMVDQLNGFASEVSRVAREVGTDGKLGGQAQVPGVAGTWKDLTDNVNFMASNLTGQVRNIAEVTTAVANGDLSKKITVDVRGEILELKDTINTMVDQLNAFAGEVTRVAREVGTEGKLGGQAQVPGVAGTWKDLTDNVNSMASNLTGQVRNIADVTIAVASGDLSKKITVDVRGEILQLKETINTMVDQLRAFASEVTRVAREVGTEGKLGGQAAVPGVAGVWKDLTDNVNSMASNLTGQVRNIADVATAIARGDLSRKITVDVKGEILQLKETMNTMVEQLGAFASEVSRVAREVGTEGKLGGQAQVPGVAGTWKDLTDNVNSMASNLTNQVRNIAEVTIAVANGDLSKKITVDVRGEILQLKETINTMVEQLRSFASEVTRVAREVGTEGRLGVQAVVPGVAGTWKDLTDSVNTMGANLTAQVRNIAEVTTAVARGDLNRKITVDVSGEILELKNTINTMVDQLNAFAGEVTRVAREVGTEGKLGGQAKVAGVGGTWKDLTDNVNFMASNLTEQVRGIVKVVTAVANGNLTQRLTVQAKGEVAALADTINNMTDTLATFAEQVTNVAREVGVDGRLGGQAHVPGASGTWKDLTGNVNLLAANLTTQVRAIAEVATAVTKGDLTRAIQVEAKGEVSELKDNINTMISNLRETTERNREQDWLKTNLAKFTGMLQGQRELQTVSQMLLTELAPLVQAHQGTIYHVTAAESDNRQQLRLLASYAQSGAVRLAPTIEMGEGLVGQCALEKRSTLLADIASDFVAISSSLGHAQRVSVVVLPVLFEGQTKAVIELATLQPFTSGSLAFLELLTQSIGAVFNTIEATMRTESLLAQSQQLTVELQSRQSELQETNEQLGTKARLLAEQNAEVERKNSEVEQARHALEEKAAELALTSKYKSEFLANMSHELRTPLNSILILSQQLASNNEGNLIPKQVEFSRNINSSGSDLLHLINDILDLSKIESGTVTVEIEDISFASLRDNIDRNFRQVAEAKNLPLRLLFADDLPRSMESDAKRLQQILKNLLSNAVKFTAHGHVELRVSLANEGWSSDHPVLSKAPQVLAFAVEDTGIGVAPEKQRLIFEAFQQADAGTSRKYGGTGLGLAISRELAALLGGEIKLASVHGHGSTFTLFLPLQFAGADSASVAPLPMHSRPSAPVRNNLPLVRETQVADDRDNIVDGESVLLIIEDDPHFARIVLGLARDRGFKGLVALKGSLGLELARRFKPTAVSLDIFLPDMLGWTVLNQLKLDPLTRHIPVQIFSVAEEDRNHGLAHGAFSYVVKSSTSEEMEAALDRIRDFTVPRTKRLLVIEDNDIEREAIVELLNHDDIDLEAVGTGAEALEMLRDQAFDCIVLDLRLPDVSGFALLEQLHADPALAGVPVVVFTGKDLSSAEQKQLRALAKSVVLKDVQSPERLLDETALFLHRVVTELPQDKQDVLQKLHGAAEMLRGRRVLVVDDDARNIFALTTLLENQEMQVMTATSGRAAIDIIQHTPDLDLVLMDIMMPDMDGYETMREIRAHAEFRNLPILALTAKAMKGDREKCLEAGASDYISKPVNTAQLLSLMRVWLYR</sequence>
<dbReference type="CDD" id="cd00156">
    <property type="entry name" value="REC"/>
    <property type="match status" value="1"/>
</dbReference>
<dbReference type="Pfam" id="PF00672">
    <property type="entry name" value="HAMP"/>
    <property type="match status" value="13"/>
</dbReference>
<feature type="domain" description="HAMP" evidence="13">
    <location>
        <begin position="590"/>
        <end position="642"/>
    </location>
</feature>
<name>A0ABU1YFY6_ROSSA</name>
<evidence type="ECO:0000259" key="11">
    <source>
        <dbReference type="PROSITE" id="PS50109"/>
    </source>
</evidence>
<dbReference type="Gene3D" id="1.10.287.130">
    <property type="match status" value="1"/>
</dbReference>
<evidence type="ECO:0000256" key="8">
    <source>
        <dbReference type="PROSITE-ProRule" id="PRU00169"/>
    </source>
</evidence>
<evidence type="ECO:0000313" key="15">
    <source>
        <dbReference type="Proteomes" id="UP001180453"/>
    </source>
</evidence>
<feature type="coiled-coil region" evidence="9">
    <location>
        <begin position="1648"/>
        <end position="1707"/>
    </location>
</feature>
<feature type="modified residue" description="4-aspartylphosphate" evidence="8">
    <location>
        <position position="2045"/>
    </location>
</feature>
<dbReference type="Gene3D" id="3.40.50.2300">
    <property type="match status" value="3"/>
</dbReference>
<dbReference type="EMBL" id="JAVDXU010000001">
    <property type="protein sequence ID" value="MDR7267765.1"/>
    <property type="molecule type" value="Genomic_DNA"/>
</dbReference>
<dbReference type="CDD" id="cd06225">
    <property type="entry name" value="HAMP"/>
    <property type="match status" value="14"/>
</dbReference>
<feature type="region of interest" description="Disordered" evidence="10">
    <location>
        <begin position="1"/>
        <end position="34"/>
    </location>
</feature>
<comment type="caution">
    <text evidence="14">The sequence shown here is derived from an EMBL/GenBank/DDBJ whole genome shotgun (WGS) entry which is preliminary data.</text>
</comment>
<comment type="subcellular location">
    <subcellularLocation>
        <location evidence="2">Membrane</location>
    </subcellularLocation>
</comment>
<evidence type="ECO:0000256" key="2">
    <source>
        <dbReference type="ARBA" id="ARBA00004370"/>
    </source>
</evidence>
<dbReference type="SMART" id="SM00065">
    <property type="entry name" value="GAF"/>
    <property type="match status" value="1"/>
</dbReference>
<feature type="domain" description="Histidine kinase" evidence="11">
    <location>
        <begin position="1717"/>
        <end position="1950"/>
    </location>
</feature>